<dbReference type="InterPro" id="IPR001932">
    <property type="entry name" value="PPM-type_phosphatase-like_dom"/>
</dbReference>
<dbReference type="Gene3D" id="3.60.40.10">
    <property type="entry name" value="PPM-type phosphatase domain"/>
    <property type="match status" value="1"/>
</dbReference>
<keyword evidence="1" id="KW-0378">Hydrolase</keyword>
<evidence type="ECO:0000256" key="1">
    <source>
        <dbReference type="ARBA" id="ARBA00022801"/>
    </source>
</evidence>
<evidence type="ECO:0000313" key="4">
    <source>
        <dbReference type="Proteomes" id="UP000886787"/>
    </source>
</evidence>
<organism evidence="3 4">
    <name type="scientific">Candidatus Scatavimonas merdigallinarum</name>
    <dbReference type="NCBI Taxonomy" id="2840914"/>
    <lineage>
        <taxon>Bacteria</taxon>
        <taxon>Bacillati</taxon>
        <taxon>Bacillota</taxon>
        <taxon>Clostridia</taxon>
        <taxon>Eubacteriales</taxon>
        <taxon>Oscillospiraceae</taxon>
        <taxon>Oscillospiraceae incertae sedis</taxon>
        <taxon>Candidatus Scatavimonas</taxon>
    </lineage>
</organism>
<dbReference type="Pfam" id="PF07228">
    <property type="entry name" value="SpoIIE"/>
    <property type="match status" value="1"/>
</dbReference>
<name>A0A9D0ZHH5_9FIRM</name>
<proteinExistence type="predicted"/>
<feature type="domain" description="PPM-type phosphatase" evidence="2">
    <location>
        <begin position="33"/>
        <end position="220"/>
    </location>
</feature>
<reference evidence="3" key="1">
    <citation type="submission" date="2020-10" db="EMBL/GenBank/DDBJ databases">
        <authorList>
            <person name="Gilroy R."/>
        </authorList>
    </citation>
    <scope>NUCLEOTIDE SEQUENCE</scope>
    <source>
        <strain evidence="3">ChiSjej1B19-3389</strain>
    </source>
</reference>
<reference evidence="3" key="2">
    <citation type="journal article" date="2021" name="PeerJ">
        <title>Extensive microbial diversity within the chicken gut microbiome revealed by metagenomics and culture.</title>
        <authorList>
            <person name="Gilroy R."/>
            <person name="Ravi A."/>
            <person name="Getino M."/>
            <person name="Pursley I."/>
            <person name="Horton D.L."/>
            <person name="Alikhan N.F."/>
            <person name="Baker D."/>
            <person name="Gharbi K."/>
            <person name="Hall N."/>
            <person name="Watson M."/>
            <person name="Adriaenssens E.M."/>
            <person name="Foster-Nyarko E."/>
            <person name="Jarju S."/>
            <person name="Secka A."/>
            <person name="Antonio M."/>
            <person name="Oren A."/>
            <person name="Chaudhuri R.R."/>
            <person name="La Ragione R."/>
            <person name="Hildebrand F."/>
            <person name="Pallen M.J."/>
        </authorList>
    </citation>
    <scope>NUCLEOTIDE SEQUENCE</scope>
    <source>
        <strain evidence="3">ChiSjej1B19-3389</strain>
    </source>
</reference>
<dbReference type="PANTHER" id="PTHR43156">
    <property type="entry name" value="STAGE II SPORULATION PROTEIN E-RELATED"/>
    <property type="match status" value="1"/>
</dbReference>
<dbReference type="EMBL" id="DVFW01000018">
    <property type="protein sequence ID" value="HIQ80267.1"/>
    <property type="molecule type" value="Genomic_DNA"/>
</dbReference>
<sequence length="390" mass="43235">MNNLCTEIGYHSLIKHGEQLCGDHVEVVGQGENSFVMVLADGLGSGVKANILAILTSKIISTMMAENLSIEDCVSTIASTLPVCEVRKVAYSTFTILRVVDNEEAEIIQYDNPHVIFLRDGKNVEYDKTAMEIGGKTIYRSKITLQENDVFLAMSDGAIYAGVGKTMNFGWQRDNIVEFMEKMYDSEYTAKTLCTLLLDECDRLYAGQPGDDTTVGALKIRRRSPVNLLIGPPSNPEDVNKMMALFFAKEGKHIVCGGTTSSLAAKYLGKPVDTVLDYLDPEIPPTAKIEGVDLVTEGVITISRVLTYAKSYLESNELYSDWSFKLDGASQISRLLFEEATDINFYVGRAVNPAHQNPNLPISFNIKMRLIEELSEALKKMGKRIKVSYF</sequence>
<evidence type="ECO:0000313" key="3">
    <source>
        <dbReference type="EMBL" id="HIQ80267.1"/>
    </source>
</evidence>
<dbReference type="SUPFAM" id="SSF81606">
    <property type="entry name" value="PP2C-like"/>
    <property type="match status" value="1"/>
</dbReference>
<gene>
    <name evidence="3" type="ORF">IAD32_03155</name>
</gene>
<evidence type="ECO:0000259" key="2">
    <source>
        <dbReference type="Pfam" id="PF07228"/>
    </source>
</evidence>
<dbReference type="InterPro" id="IPR036457">
    <property type="entry name" value="PPM-type-like_dom_sf"/>
</dbReference>
<protein>
    <submittedName>
        <fullName evidence="3">SpoIIE family protein phosphatase</fullName>
    </submittedName>
</protein>
<dbReference type="InterPro" id="IPR052016">
    <property type="entry name" value="Bact_Sigma-Reg"/>
</dbReference>
<dbReference type="GO" id="GO:0016791">
    <property type="term" value="F:phosphatase activity"/>
    <property type="evidence" value="ECO:0007669"/>
    <property type="project" value="TreeGrafter"/>
</dbReference>
<dbReference type="AlphaFoldDB" id="A0A9D0ZHH5"/>
<comment type="caution">
    <text evidence="3">The sequence shown here is derived from an EMBL/GenBank/DDBJ whole genome shotgun (WGS) entry which is preliminary data.</text>
</comment>
<accession>A0A9D0ZHH5</accession>
<dbReference type="Proteomes" id="UP000886787">
    <property type="component" value="Unassembled WGS sequence"/>
</dbReference>
<dbReference type="PANTHER" id="PTHR43156:SF2">
    <property type="entry name" value="STAGE II SPORULATION PROTEIN E"/>
    <property type="match status" value="1"/>
</dbReference>